<sequence>MPDNFRAVLGAVACAGCVAHAVDCSAADRLPQAAAPQRDTSASERRTADELISLQEQTMLLKAELKKLDAQAQVAERAAALSRLTGTGRAGPGLDDGVDVPRVIAIEGLGRNLSATLQRADGLQFDASAGDVLPDGLRIVSVSSREVVARSRGGRIVHLRAGTAAGAAVAPLPPVAGAAGVPGLPPGNPTLSKE</sequence>
<reference evidence="2" key="1">
    <citation type="submission" date="2021-04" db="EMBL/GenBank/DDBJ databases">
        <title>A collection of bacterial strains from the Burkholderia cepacia Research Laboratory and Repository.</title>
        <authorList>
            <person name="Lipuma J."/>
            <person name="Spilker T."/>
        </authorList>
    </citation>
    <scope>NUCLEOTIDE SEQUENCE</scope>
    <source>
        <strain evidence="2">AU36012</strain>
    </source>
</reference>
<organism evidence="2 3">
    <name type="scientific">Burkholderia ambifaria</name>
    <dbReference type="NCBI Taxonomy" id="152480"/>
    <lineage>
        <taxon>Bacteria</taxon>
        <taxon>Pseudomonadati</taxon>
        <taxon>Pseudomonadota</taxon>
        <taxon>Betaproteobacteria</taxon>
        <taxon>Burkholderiales</taxon>
        <taxon>Burkholderiaceae</taxon>
        <taxon>Burkholderia</taxon>
        <taxon>Burkholderia cepacia complex</taxon>
    </lineage>
</organism>
<gene>
    <name evidence="2" type="primary">pilP</name>
    <name evidence="2" type="ORF">KDW93_17605</name>
</gene>
<dbReference type="NCBIfam" id="TIGR03021">
    <property type="entry name" value="pilP_fam"/>
    <property type="match status" value="1"/>
</dbReference>
<dbReference type="EMBL" id="JAGSVG010000015">
    <property type="protein sequence ID" value="MBR8130759.1"/>
    <property type="molecule type" value="Genomic_DNA"/>
</dbReference>
<accession>A0AA41E999</accession>
<feature type="coiled-coil region" evidence="1">
    <location>
        <begin position="51"/>
        <end position="78"/>
    </location>
</feature>
<evidence type="ECO:0000313" key="2">
    <source>
        <dbReference type="EMBL" id="MBR8130759.1"/>
    </source>
</evidence>
<dbReference type="RefSeq" id="WP_105787741.1">
    <property type="nucleotide sequence ID" value="NZ_CADERF010000018.1"/>
</dbReference>
<protein>
    <submittedName>
        <fullName evidence="2">Type IV pilus biogenesis protein PilP</fullName>
    </submittedName>
</protein>
<dbReference type="Proteomes" id="UP000682266">
    <property type="component" value="Unassembled WGS sequence"/>
</dbReference>
<comment type="caution">
    <text evidence="2">The sequence shown here is derived from an EMBL/GenBank/DDBJ whole genome shotgun (WGS) entry which is preliminary data.</text>
</comment>
<dbReference type="AlphaFoldDB" id="A0AA41E999"/>
<dbReference type="InterPro" id="IPR022753">
    <property type="entry name" value="T4SS_pilus_biogen_PilP"/>
</dbReference>
<keyword evidence="1" id="KW-0175">Coiled coil</keyword>
<evidence type="ECO:0000256" key="1">
    <source>
        <dbReference type="SAM" id="Coils"/>
    </source>
</evidence>
<evidence type="ECO:0000313" key="3">
    <source>
        <dbReference type="Proteomes" id="UP000682266"/>
    </source>
</evidence>
<proteinExistence type="predicted"/>
<name>A0AA41E999_9BURK</name>